<keyword evidence="3" id="KW-0597">Phosphoprotein</keyword>
<dbReference type="InterPro" id="IPR018119">
    <property type="entry name" value="Strictosidine_synth_cons-reg"/>
</dbReference>
<evidence type="ECO:0000256" key="5">
    <source>
        <dbReference type="ARBA" id="ARBA00023180"/>
    </source>
</evidence>
<protein>
    <recommendedName>
        <fullName evidence="6">Strictosidine synthase conserved region domain-containing protein</fullName>
    </recommendedName>
</protein>
<evidence type="ECO:0000313" key="8">
    <source>
        <dbReference type="Proteomes" id="UP001396334"/>
    </source>
</evidence>
<comment type="similarity">
    <text evidence="2">Belongs to the strictosidine synthase family.</text>
</comment>
<name>A0ABR2TLQ6_9ROSI</name>
<dbReference type="InterPro" id="IPR011042">
    <property type="entry name" value="6-blade_b-propeller_TolB-like"/>
</dbReference>
<comment type="caution">
    <text evidence="7">The sequence shown here is derived from an EMBL/GenBank/DDBJ whole genome shotgun (WGS) entry which is preliminary data.</text>
</comment>
<feature type="domain" description="Strictosidine synthase conserved region" evidence="6">
    <location>
        <begin position="54"/>
        <end position="132"/>
    </location>
</feature>
<proteinExistence type="inferred from homology"/>
<dbReference type="PANTHER" id="PTHR10426:SF88">
    <property type="entry name" value="ADIPOCYTE PLASMA MEMBRANE-ASSOCIATED PROTEIN HEMOMUCIN-RELATED"/>
    <property type="match status" value="1"/>
</dbReference>
<dbReference type="PANTHER" id="PTHR10426">
    <property type="entry name" value="STRICTOSIDINE SYNTHASE-RELATED"/>
    <property type="match status" value="1"/>
</dbReference>
<evidence type="ECO:0000313" key="7">
    <source>
        <dbReference type="EMBL" id="KAK9038152.1"/>
    </source>
</evidence>
<comment type="subcellular location">
    <subcellularLocation>
        <location evidence="1">Vacuole</location>
    </subcellularLocation>
</comment>
<evidence type="ECO:0000256" key="3">
    <source>
        <dbReference type="ARBA" id="ARBA00022553"/>
    </source>
</evidence>
<dbReference type="Gene3D" id="2.120.10.30">
    <property type="entry name" value="TolB, C-terminal domain"/>
    <property type="match status" value="1"/>
</dbReference>
<dbReference type="SUPFAM" id="SSF63829">
    <property type="entry name" value="Calcium-dependent phosphotriesterase"/>
    <property type="match status" value="1"/>
</dbReference>
<reference evidence="7 8" key="1">
    <citation type="journal article" date="2024" name="G3 (Bethesda)">
        <title>Genome assembly of Hibiscus sabdariffa L. provides insights into metabolisms of medicinal natural products.</title>
        <authorList>
            <person name="Kim T."/>
        </authorList>
    </citation>
    <scope>NUCLEOTIDE SEQUENCE [LARGE SCALE GENOMIC DNA]</scope>
    <source>
        <strain evidence="7">TK-2024</strain>
        <tissue evidence="7">Old leaves</tissue>
    </source>
</reference>
<dbReference type="Proteomes" id="UP001396334">
    <property type="component" value="Unassembled WGS sequence"/>
</dbReference>
<accession>A0ABR2TLQ6</accession>
<keyword evidence="8" id="KW-1185">Reference proteome</keyword>
<dbReference type="EMBL" id="JBBPBN010000005">
    <property type="protein sequence ID" value="KAK9038152.1"/>
    <property type="molecule type" value="Genomic_DNA"/>
</dbReference>
<evidence type="ECO:0000259" key="6">
    <source>
        <dbReference type="Pfam" id="PF03088"/>
    </source>
</evidence>
<keyword evidence="4" id="KW-0926">Vacuole</keyword>
<gene>
    <name evidence="7" type="ORF">V6N11_023039</name>
</gene>
<keyword evidence="5" id="KW-0325">Glycoprotein</keyword>
<dbReference type="Pfam" id="PF03088">
    <property type="entry name" value="Str_synth"/>
    <property type="match status" value="1"/>
</dbReference>
<evidence type="ECO:0000256" key="1">
    <source>
        <dbReference type="ARBA" id="ARBA00004116"/>
    </source>
</evidence>
<evidence type="ECO:0000256" key="2">
    <source>
        <dbReference type="ARBA" id="ARBA00009191"/>
    </source>
</evidence>
<sequence length="215" mass="25024">MKQLLRTGSTPVVDRSESLSDSTMNSLWLTPISRDGAVEELADEADGVKLKLTDGVDVAKDGTVYFTDASYKYSLYQFFQDMMEGRPYGRLISYDPIFKRTDVLIADLYFPNGVAVSPLQDFVVFYETIMKDYIQGNKMVQVEKFIDNLPGLVDNIEYDGEHYWIALPMENTLFWDLALRYPMARKAVVVYRRERNGRYTLSRCWIEYSYNWNQN</sequence>
<organism evidence="7 8">
    <name type="scientific">Hibiscus sabdariffa</name>
    <name type="common">roselle</name>
    <dbReference type="NCBI Taxonomy" id="183260"/>
    <lineage>
        <taxon>Eukaryota</taxon>
        <taxon>Viridiplantae</taxon>
        <taxon>Streptophyta</taxon>
        <taxon>Embryophyta</taxon>
        <taxon>Tracheophyta</taxon>
        <taxon>Spermatophyta</taxon>
        <taxon>Magnoliopsida</taxon>
        <taxon>eudicotyledons</taxon>
        <taxon>Gunneridae</taxon>
        <taxon>Pentapetalae</taxon>
        <taxon>rosids</taxon>
        <taxon>malvids</taxon>
        <taxon>Malvales</taxon>
        <taxon>Malvaceae</taxon>
        <taxon>Malvoideae</taxon>
        <taxon>Hibiscus</taxon>
    </lineage>
</organism>
<evidence type="ECO:0000256" key="4">
    <source>
        <dbReference type="ARBA" id="ARBA00022554"/>
    </source>
</evidence>